<organism evidence="1 2">
    <name type="scientific">Purpureocillium lilacinum</name>
    <name type="common">Paecilomyces lilacinus</name>
    <dbReference type="NCBI Taxonomy" id="33203"/>
    <lineage>
        <taxon>Eukaryota</taxon>
        <taxon>Fungi</taxon>
        <taxon>Dikarya</taxon>
        <taxon>Ascomycota</taxon>
        <taxon>Pezizomycotina</taxon>
        <taxon>Sordariomycetes</taxon>
        <taxon>Hypocreomycetidae</taxon>
        <taxon>Hypocreales</taxon>
        <taxon>Ophiocordycipitaceae</taxon>
        <taxon>Purpureocillium</taxon>
    </lineage>
</organism>
<protein>
    <submittedName>
        <fullName evidence="1">Uncharacterized protein</fullName>
    </submittedName>
</protein>
<sequence length="210" mass="23072">MERRSAHAEGRIYSAYAMALKHQFVQFEWMALPNAPAASRASRGYRCRALQLLPKPSGVPVPSPSRSVPSRESVTYGLSGARELNVPKLRASSSRNQLRSAASNTGGRETPLRAPASRDQLRPTAGAKPIQKPLATKPQTSRVPSQPNRRTSSSHIRPPPCDGLPEARSRAQLTGPSPPIERKRRLGQHLYQTRTGRDPRTRGQIAPLPR</sequence>
<dbReference type="EMBL" id="JBGNUJ010000008">
    <property type="protein sequence ID" value="KAL3956214.1"/>
    <property type="molecule type" value="Genomic_DNA"/>
</dbReference>
<accession>A0ACC4DK26</accession>
<proteinExistence type="predicted"/>
<comment type="caution">
    <text evidence="1">The sequence shown here is derived from an EMBL/GenBank/DDBJ whole genome shotgun (WGS) entry which is preliminary data.</text>
</comment>
<keyword evidence="2" id="KW-1185">Reference proteome</keyword>
<reference evidence="1" key="1">
    <citation type="submission" date="2024-12" db="EMBL/GenBank/DDBJ databases">
        <title>Comparative genomics and development of molecular markers within Purpureocillium lilacinum and among Purpureocillium species.</title>
        <authorList>
            <person name="Yeh Z.-Y."/>
            <person name="Ni N.-T."/>
            <person name="Lo P.-H."/>
            <person name="Mushyakhwo K."/>
            <person name="Lin C.-F."/>
            <person name="Nai Y.-S."/>
        </authorList>
    </citation>
    <scope>NUCLEOTIDE SEQUENCE</scope>
    <source>
        <strain evidence="1">NCHU-NPUST-175</strain>
    </source>
</reference>
<gene>
    <name evidence="1" type="ORF">ACCO45_009060</name>
</gene>
<evidence type="ECO:0000313" key="2">
    <source>
        <dbReference type="Proteomes" id="UP001638806"/>
    </source>
</evidence>
<evidence type="ECO:0000313" key="1">
    <source>
        <dbReference type="EMBL" id="KAL3956214.1"/>
    </source>
</evidence>
<dbReference type="Proteomes" id="UP001638806">
    <property type="component" value="Unassembled WGS sequence"/>
</dbReference>
<name>A0ACC4DK26_PURLI</name>